<protein>
    <submittedName>
        <fullName evidence="5">TPR repeat-containing protein</fullName>
    </submittedName>
</protein>
<dbReference type="STRING" id="1548.CSCA_0961"/>
<dbReference type="PROSITE" id="PS50293">
    <property type="entry name" value="TPR_REGION"/>
    <property type="match status" value="1"/>
</dbReference>
<accession>A0A0E3GQ76</accession>
<dbReference type="Pfam" id="PF13181">
    <property type="entry name" value="TPR_8"/>
    <property type="match status" value="1"/>
</dbReference>
<feature type="repeat" description="TPR" evidence="3">
    <location>
        <begin position="39"/>
        <end position="72"/>
    </location>
</feature>
<dbReference type="InterPro" id="IPR050498">
    <property type="entry name" value="Ycf3"/>
</dbReference>
<evidence type="ECO:0000256" key="3">
    <source>
        <dbReference type="PROSITE-ProRule" id="PRU00339"/>
    </source>
</evidence>
<evidence type="ECO:0000313" key="6">
    <source>
        <dbReference type="Proteomes" id="UP000033115"/>
    </source>
</evidence>
<feature type="repeat" description="TPR" evidence="3">
    <location>
        <begin position="5"/>
        <end position="38"/>
    </location>
</feature>
<sequence length="279" mass="32442">MDKNTESVVEKGLEFLNNGEYEKAEPYFNKVLNIDNNYAEGYYFRGYCYVKMKEYEKALMDLDKSIKLDPSDSRAYFFRNKYISLFKGNGCKSELSKNLSIENLDIKVEGFKINNNIGSAECDVNTVIWDNYMSVSLEISLQDEDTFDDDKIRNYIDEFKKYLTWLENSKKSVFDALVKDDMIGLAEEWAESSDEEIIDGEKVYVDGEDIFRLPISEEEFFQSLYFNSMSIRIDEDKEIMDSRIMIEAFIDTKPDYFAGHSMEVTITDDYKISVNGLAG</sequence>
<dbReference type="HOGENOM" id="CLU_996388_0_0_9"/>
<name>A0A0E3GQ76_CLOSL</name>
<organism evidence="5 6">
    <name type="scientific">Clostridium scatologenes</name>
    <dbReference type="NCBI Taxonomy" id="1548"/>
    <lineage>
        <taxon>Bacteria</taxon>
        <taxon>Bacillati</taxon>
        <taxon>Bacillota</taxon>
        <taxon>Clostridia</taxon>
        <taxon>Eubacteriales</taxon>
        <taxon>Clostridiaceae</taxon>
        <taxon>Clostridium</taxon>
    </lineage>
</organism>
<dbReference type="InterPro" id="IPR019260">
    <property type="entry name" value="DUF2262"/>
</dbReference>
<dbReference type="InterPro" id="IPR011990">
    <property type="entry name" value="TPR-like_helical_dom_sf"/>
</dbReference>
<proteinExistence type="predicted"/>
<dbReference type="Gene3D" id="1.25.40.10">
    <property type="entry name" value="Tetratricopeptide repeat domain"/>
    <property type="match status" value="1"/>
</dbReference>
<reference evidence="5 6" key="1">
    <citation type="journal article" date="2015" name="J. Biotechnol.">
        <title>Complete genome sequence of a malodorant-producing acetogen, Clostridium scatologenes ATCC 25775(T).</title>
        <authorList>
            <person name="Zhu Z."/>
            <person name="Guo T."/>
            <person name="Zheng H."/>
            <person name="Song T."/>
            <person name="Ouyang P."/>
            <person name="Xie J."/>
        </authorList>
    </citation>
    <scope>NUCLEOTIDE SEQUENCE [LARGE SCALE GENOMIC DNA]</scope>
    <source>
        <strain evidence="5 6">ATCC 25775</strain>
    </source>
</reference>
<evidence type="ECO:0000256" key="1">
    <source>
        <dbReference type="ARBA" id="ARBA00022737"/>
    </source>
</evidence>
<dbReference type="Proteomes" id="UP000033115">
    <property type="component" value="Chromosome"/>
</dbReference>
<gene>
    <name evidence="5" type="ORF">CSCA_0961</name>
</gene>
<dbReference type="PROSITE" id="PS50005">
    <property type="entry name" value="TPR"/>
    <property type="match status" value="2"/>
</dbReference>
<evidence type="ECO:0000313" key="5">
    <source>
        <dbReference type="EMBL" id="AKA68086.1"/>
    </source>
</evidence>
<dbReference type="SMART" id="SM00028">
    <property type="entry name" value="TPR"/>
    <property type="match status" value="2"/>
</dbReference>
<dbReference type="Pfam" id="PF00515">
    <property type="entry name" value="TPR_1"/>
    <property type="match status" value="1"/>
</dbReference>
<dbReference type="PANTHER" id="PTHR44858:SF1">
    <property type="entry name" value="UDP-N-ACETYLGLUCOSAMINE--PEPTIDE N-ACETYLGLUCOSAMINYLTRANSFERASE SPINDLY-RELATED"/>
    <property type="match status" value="1"/>
</dbReference>
<dbReference type="EMBL" id="CP009933">
    <property type="protein sequence ID" value="AKA68086.1"/>
    <property type="molecule type" value="Genomic_DNA"/>
</dbReference>
<dbReference type="RefSeq" id="WP_029159583.1">
    <property type="nucleotide sequence ID" value="NZ_CP009933.1"/>
</dbReference>
<keyword evidence="6" id="KW-1185">Reference proteome</keyword>
<evidence type="ECO:0000259" key="4">
    <source>
        <dbReference type="Pfam" id="PF10020"/>
    </source>
</evidence>
<keyword evidence="1" id="KW-0677">Repeat</keyword>
<keyword evidence="2 3" id="KW-0802">TPR repeat</keyword>
<evidence type="ECO:0000256" key="2">
    <source>
        <dbReference type="ARBA" id="ARBA00022803"/>
    </source>
</evidence>
<dbReference type="KEGG" id="csq:CSCA_0961"/>
<dbReference type="PANTHER" id="PTHR44858">
    <property type="entry name" value="TETRATRICOPEPTIDE REPEAT PROTEIN 6"/>
    <property type="match status" value="1"/>
</dbReference>
<dbReference type="Pfam" id="PF10020">
    <property type="entry name" value="DUF2262"/>
    <property type="match status" value="1"/>
</dbReference>
<feature type="domain" description="DUF2262" evidence="4">
    <location>
        <begin position="126"/>
        <end position="272"/>
    </location>
</feature>
<dbReference type="AlphaFoldDB" id="A0A0E3GQ76"/>
<dbReference type="InterPro" id="IPR019734">
    <property type="entry name" value="TPR_rpt"/>
</dbReference>
<dbReference type="SUPFAM" id="SSF48452">
    <property type="entry name" value="TPR-like"/>
    <property type="match status" value="1"/>
</dbReference>